<name>A0AAN8V9T2_9MAGN</name>
<dbReference type="EMBL" id="JBAMMX010000018">
    <property type="protein sequence ID" value="KAK6923232.1"/>
    <property type="molecule type" value="Genomic_DNA"/>
</dbReference>
<comment type="caution">
    <text evidence="1">The sequence shown here is derived from an EMBL/GenBank/DDBJ whole genome shotgun (WGS) entry which is preliminary data.</text>
</comment>
<evidence type="ECO:0000313" key="1">
    <source>
        <dbReference type="EMBL" id="KAK6923232.1"/>
    </source>
</evidence>
<organism evidence="1 2">
    <name type="scientific">Dillenia turbinata</name>
    <dbReference type="NCBI Taxonomy" id="194707"/>
    <lineage>
        <taxon>Eukaryota</taxon>
        <taxon>Viridiplantae</taxon>
        <taxon>Streptophyta</taxon>
        <taxon>Embryophyta</taxon>
        <taxon>Tracheophyta</taxon>
        <taxon>Spermatophyta</taxon>
        <taxon>Magnoliopsida</taxon>
        <taxon>eudicotyledons</taxon>
        <taxon>Gunneridae</taxon>
        <taxon>Pentapetalae</taxon>
        <taxon>Dilleniales</taxon>
        <taxon>Dilleniaceae</taxon>
        <taxon>Dillenia</taxon>
    </lineage>
</organism>
<proteinExistence type="predicted"/>
<feature type="non-terminal residue" evidence="1">
    <location>
        <position position="133"/>
    </location>
</feature>
<accession>A0AAN8V9T2</accession>
<dbReference type="AlphaFoldDB" id="A0AAN8V9T2"/>
<keyword evidence="2" id="KW-1185">Reference proteome</keyword>
<protein>
    <submittedName>
        <fullName evidence="1">Uncharacterized protein</fullName>
    </submittedName>
</protein>
<sequence>MNRCIADDGDPTSHRRSSCFPSFLPSPKTCFPGHNEAYSRICVRGNKNSRTNKCKLFWRKLMTRIARESKSIYGSKPLALNYDAVSYSKNFDEGCHTDDSRRFGARPVFSSLQLSDLRLVLLFSAILQYYLVL</sequence>
<gene>
    <name evidence="1" type="ORF">RJ641_011536</name>
</gene>
<reference evidence="1 2" key="1">
    <citation type="submission" date="2023-12" db="EMBL/GenBank/DDBJ databases">
        <title>A high-quality genome assembly for Dillenia turbinata (Dilleniales).</title>
        <authorList>
            <person name="Chanderbali A."/>
        </authorList>
    </citation>
    <scope>NUCLEOTIDE SEQUENCE [LARGE SCALE GENOMIC DNA]</scope>
    <source>
        <strain evidence="1">LSX21</strain>
        <tissue evidence="1">Leaf</tissue>
    </source>
</reference>
<dbReference type="Proteomes" id="UP001370490">
    <property type="component" value="Unassembled WGS sequence"/>
</dbReference>
<evidence type="ECO:0000313" key="2">
    <source>
        <dbReference type="Proteomes" id="UP001370490"/>
    </source>
</evidence>